<dbReference type="RefSeq" id="WP_119781769.1">
    <property type="nucleotide sequence ID" value="NZ_QYUK01000011.1"/>
</dbReference>
<evidence type="ECO:0000256" key="1">
    <source>
        <dbReference type="ARBA" id="ARBA00009990"/>
    </source>
</evidence>
<dbReference type="InterPro" id="IPR003708">
    <property type="entry name" value="SecB"/>
</dbReference>
<evidence type="ECO:0000313" key="7">
    <source>
        <dbReference type="EMBL" id="RJF89662.1"/>
    </source>
</evidence>
<evidence type="ECO:0000256" key="3">
    <source>
        <dbReference type="ARBA" id="ARBA00022927"/>
    </source>
</evidence>
<dbReference type="Gene3D" id="3.10.420.10">
    <property type="entry name" value="SecB-like"/>
    <property type="match status" value="1"/>
</dbReference>
<dbReference type="InterPro" id="IPR035958">
    <property type="entry name" value="SecB-like_sf"/>
</dbReference>
<dbReference type="PANTHER" id="PTHR36918:SF1">
    <property type="entry name" value="PROTEIN-EXPORT PROTEIN SECB"/>
    <property type="match status" value="1"/>
</dbReference>
<keyword evidence="2 6" id="KW-0813">Transport</keyword>
<dbReference type="SUPFAM" id="SSF54611">
    <property type="entry name" value="SecB-like"/>
    <property type="match status" value="1"/>
</dbReference>
<proteinExistence type="inferred from homology"/>
<sequence length="161" mass="17831">MTDTNPGGTDQAPQLQFSILAQYVRDLSFENPGAPGSLQLQSQPKIDIGVDVQARRLPEDRYEVELRIRASAADGEAKPVFVAELVYSGLFLIRNAPDDALQPLCLIECPRVLFPFARRIVADVTRDGGFPPLMLEPIDFVALYRQHVARSQAQAQQAVQQ</sequence>
<dbReference type="GO" id="GO:0051262">
    <property type="term" value="P:protein tetramerization"/>
    <property type="evidence" value="ECO:0007669"/>
    <property type="project" value="InterPro"/>
</dbReference>
<dbReference type="GO" id="GO:0051082">
    <property type="term" value="F:unfolded protein binding"/>
    <property type="evidence" value="ECO:0007669"/>
    <property type="project" value="InterPro"/>
</dbReference>
<dbReference type="Pfam" id="PF02556">
    <property type="entry name" value="SecB"/>
    <property type="match status" value="1"/>
</dbReference>
<comment type="subcellular location">
    <subcellularLocation>
        <location evidence="6">Cytoplasm</location>
    </subcellularLocation>
</comment>
<dbReference type="OrthoDB" id="9795145at2"/>
<dbReference type="GO" id="GO:0015031">
    <property type="term" value="P:protein transport"/>
    <property type="evidence" value="ECO:0007669"/>
    <property type="project" value="UniProtKB-UniRule"/>
</dbReference>
<dbReference type="NCBIfam" id="NF004392">
    <property type="entry name" value="PRK05751.1-3"/>
    <property type="match status" value="1"/>
</dbReference>
<dbReference type="PRINTS" id="PR01594">
    <property type="entry name" value="SECBCHAPRONE"/>
</dbReference>
<dbReference type="HAMAP" id="MF_00821">
    <property type="entry name" value="SecB"/>
    <property type="match status" value="1"/>
</dbReference>
<evidence type="ECO:0000256" key="2">
    <source>
        <dbReference type="ARBA" id="ARBA00022448"/>
    </source>
</evidence>
<keyword evidence="6" id="KW-0963">Cytoplasm</keyword>
<organism evidence="7 8">
    <name type="scientific">Oleomonas cavernae</name>
    <dbReference type="NCBI Taxonomy" id="2320859"/>
    <lineage>
        <taxon>Bacteria</taxon>
        <taxon>Pseudomonadati</taxon>
        <taxon>Pseudomonadota</taxon>
        <taxon>Alphaproteobacteria</taxon>
        <taxon>Acetobacterales</taxon>
        <taxon>Acetobacteraceae</taxon>
        <taxon>Oleomonas</taxon>
    </lineage>
</organism>
<dbReference type="NCBIfam" id="TIGR00809">
    <property type="entry name" value="secB"/>
    <property type="match status" value="1"/>
</dbReference>
<dbReference type="PANTHER" id="PTHR36918">
    <property type="match status" value="1"/>
</dbReference>
<dbReference type="GO" id="GO:0005737">
    <property type="term" value="C:cytoplasm"/>
    <property type="evidence" value="ECO:0007669"/>
    <property type="project" value="UniProtKB-SubCell"/>
</dbReference>
<dbReference type="AlphaFoldDB" id="A0A418WI89"/>
<dbReference type="EMBL" id="QYUK01000011">
    <property type="protein sequence ID" value="RJF89662.1"/>
    <property type="molecule type" value="Genomic_DNA"/>
</dbReference>
<reference evidence="7 8" key="1">
    <citation type="submission" date="2018-09" db="EMBL/GenBank/DDBJ databases">
        <authorList>
            <person name="Zhu H."/>
        </authorList>
    </citation>
    <scope>NUCLEOTIDE SEQUENCE [LARGE SCALE GENOMIC DNA]</scope>
    <source>
        <strain evidence="7 8">K1W22B-8</strain>
    </source>
</reference>
<evidence type="ECO:0000256" key="6">
    <source>
        <dbReference type="HAMAP-Rule" id="MF_00821"/>
    </source>
</evidence>
<comment type="similarity">
    <text evidence="1 6">Belongs to the SecB family.</text>
</comment>
<comment type="function">
    <text evidence="6">One of the proteins required for the normal export of preproteins out of the cell cytoplasm. It is a molecular chaperone that binds to a subset of precursor proteins, maintaining them in a translocation-competent state. It also specifically binds to its receptor SecA.</text>
</comment>
<protein>
    <recommendedName>
        <fullName evidence="6">Protein-export protein SecB</fullName>
    </recommendedName>
</protein>
<keyword evidence="5 6" id="KW-0143">Chaperone</keyword>
<accession>A0A418WI89</accession>
<dbReference type="GO" id="GO:0006457">
    <property type="term" value="P:protein folding"/>
    <property type="evidence" value="ECO:0007669"/>
    <property type="project" value="UniProtKB-UniRule"/>
</dbReference>
<evidence type="ECO:0000256" key="5">
    <source>
        <dbReference type="ARBA" id="ARBA00023186"/>
    </source>
</evidence>
<dbReference type="Proteomes" id="UP000284605">
    <property type="component" value="Unassembled WGS sequence"/>
</dbReference>
<evidence type="ECO:0000313" key="8">
    <source>
        <dbReference type="Proteomes" id="UP000284605"/>
    </source>
</evidence>
<keyword evidence="4 6" id="KW-0811">Translocation</keyword>
<name>A0A418WI89_9PROT</name>
<evidence type="ECO:0000256" key="4">
    <source>
        <dbReference type="ARBA" id="ARBA00023010"/>
    </source>
</evidence>
<comment type="subunit">
    <text evidence="6">Homotetramer, a dimer of dimers. One homotetramer interacts with 1 SecA dimer.</text>
</comment>
<keyword evidence="3 6" id="KW-0653">Protein transport</keyword>
<comment type="caution">
    <text evidence="7">The sequence shown here is derived from an EMBL/GenBank/DDBJ whole genome shotgun (WGS) entry which is preliminary data.</text>
</comment>
<keyword evidence="8" id="KW-1185">Reference proteome</keyword>
<gene>
    <name evidence="6 7" type="primary">secB</name>
    <name evidence="7" type="ORF">D3874_24045</name>
</gene>